<evidence type="ECO:0008006" key="4">
    <source>
        <dbReference type="Google" id="ProtNLM"/>
    </source>
</evidence>
<gene>
    <name evidence="3" type="ORF">CHLFYP18_05192</name>
</gene>
<name>A0A6N2YAA3_9FIRM</name>
<dbReference type="RefSeq" id="WP_156832146.1">
    <property type="nucleotide sequence ID" value="NZ_CACRUH010000005.1"/>
</dbReference>
<sequence length="229" mass="25284">MRKTGITGIPPKMNLQFFAESGDTAGADQGEGGGAENSNESASGDQGNTEGAGKELKSFDDLLQNKDYQAEFDRRVQKALGTAKEKWTALMDDKLSEADKLAKMNKEEKAEYLRQKQEKELKDREAAITRRELMAEAKNTLAEKKLPVGLAEVLNYADADSCNKSIEAVEKAFQEAVEMRVQEQLKGGVPPKKAPQGMSFTKEQVAAMTPEEINENWDSISQSMATWNK</sequence>
<feature type="coiled-coil region" evidence="1">
    <location>
        <begin position="91"/>
        <end position="122"/>
    </location>
</feature>
<protein>
    <recommendedName>
        <fullName evidence="4">DUF4355 domain-containing protein</fullName>
    </recommendedName>
</protein>
<accession>A0A6N2YAA3</accession>
<feature type="region of interest" description="Disordered" evidence="2">
    <location>
        <begin position="1"/>
        <end position="60"/>
    </location>
</feature>
<dbReference type="InterPro" id="IPR025580">
    <property type="entry name" value="Gp46"/>
</dbReference>
<evidence type="ECO:0000256" key="1">
    <source>
        <dbReference type="SAM" id="Coils"/>
    </source>
</evidence>
<reference evidence="3" key="1">
    <citation type="submission" date="2019-11" db="EMBL/GenBank/DDBJ databases">
        <authorList>
            <person name="Feng L."/>
        </authorList>
    </citation>
    <scope>NUCLEOTIDE SEQUENCE</scope>
    <source>
        <strain evidence="3">ChathewayiLFYP18</strain>
    </source>
</reference>
<dbReference type="Pfam" id="PF14265">
    <property type="entry name" value="DUF4355"/>
    <property type="match status" value="1"/>
</dbReference>
<organism evidence="3">
    <name type="scientific">Hungatella hathewayi</name>
    <dbReference type="NCBI Taxonomy" id="154046"/>
    <lineage>
        <taxon>Bacteria</taxon>
        <taxon>Bacillati</taxon>
        <taxon>Bacillota</taxon>
        <taxon>Clostridia</taxon>
        <taxon>Lachnospirales</taxon>
        <taxon>Lachnospiraceae</taxon>
        <taxon>Hungatella</taxon>
    </lineage>
</organism>
<dbReference type="EMBL" id="CACRUH010000005">
    <property type="protein sequence ID" value="VYT63721.1"/>
    <property type="molecule type" value="Genomic_DNA"/>
</dbReference>
<evidence type="ECO:0000313" key="3">
    <source>
        <dbReference type="EMBL" id="VYT63721.1"/>
    </source>
</evidence>
<keyword evidence="1" id="KW-0175">Coiled coil</keyword>
<evidence type="ECO:0000256" key="2">
    <source>
        <dbReference type="SAM" id="MobiDB-lite"/>
    </source>
</evidence>
<dbReference type="AlphaFoldDB" id="A0A6N2YAA3"/>
<proteinExistence type="predicted"/>